<protein>
    <recommendedName>
        <fullName evidence="1">Endonuclease/exonuclease/phosphatase domain-containing protein</fullName>
    </recommendedName>
</protein>
<dbReference type="EMBL" id="JAIWYP010000006">
    <property type="protein sequence ID" value="KAH3813684.1"/>
    <property type="molecule type" value="Genomic_DNA"/>
</dbReference>
<keyword evidence="3" id="KW-1185">Reference proteome</keyword>
<name>A0A9D4GAR2_DREPO</name>
<proteinExistence type="predicted"/>
<evidence type="ECO:0000313" key="2">
    <source>
        <dbReference type="EMBL" id="KAH3813684.1"/>
    </source>
</evidence>
<accession>A0A9D4GAR2</accession>
<dbReference type="Proteomes" id="UP000828390">
    <property type="component" value="Unassembled WGS sequence"/>
</dbReference>
<evidence type="ECO:0000313" key="3">
    <source>
        <dbReference type="Proteomes" id="UP000828390"/>
    </source>
</evidence>
<dbReference type="Gene3D" id="3.60.10.10">
    <property type="entry name" value="Endonuclease/exonuclease/phosphatase"/>
    <property type="match status" value="1"/>
</dbReference>
<dbReference type="AlphaFoldDB" id="A0A9D4GAR2"/>
<organism evidence="2 3">
    <name type="scientific">Dreissena polymorpha</name>
    <name type="common">Zebra mussel</name>
    <name type="synonym">Mytilus polymorpha</name>
    <dbReference type="NCBI Taxonomy" id="45954"/>
    <lineage>
        <taxon>Eukaryota</taxon>
        <taxon>Metazoa</taxon>
        <taxon>Spiralia</taxon>
        <taxon>Lophotrochozoa</taxon>
        <taxon>Mollusca</taxon>
        <taxon>Bivalvia</taxon>
        <taxon>Autobranchia</taxon>
        <taxon>Heteroconchia</taxon>
        <taxon>Euheterodonta</taxon>
        <taxon>Imparidentia</taxon>
        <taxon>Neoheterodontei</taxon>
        <taxon>Myida</taxon>
        <taxon>Dreissenoidea</taxon>
        <taxon>Dreissenidae</taxon>
        <taxon>Dreissena</taxon>
    </lineage>
</organism>
<dbReference type="Pfam" id="PF03372">
    <property type="entry name" value="Exo_endo_phos"/>
    <property type="match status" value="1"/>
</dbReference>
<dbReference type="InterPro" id="IPR005135">
    <property type="entry name" value="Endo/exonuclease/phosphatase"/>
</dbReference>
<comment type="caution">
    <text evidence="2">The sequence shown here is derived from an EMBL/GenBank/DDBJ whole genome shotgun (WGS) entry which is preliminary data.</text>
</comment>
<sequence length="173" mass="19976">MPIHGKVRNIVAKFTFFKDREMVRKRWKELDGTAYRVFEQFPPEVMSKRRQLVVKMKEARRLGKRAYLAYDTLYVDGTPVRARVNGGGEVSILSWNVNGLTESKQLSSNFVNILSSYDVCFLFESWKSSSSNIDLSGYLSFNFFRKFQHRKARRNSGGIVVYIKEELAGGITI</sequence>
<reference evidence="2" key="1">
    <citation type="journal article" date="2019" name="bioRxiv">
        <title>The Genome of the Zebra Mussel, Dreissena polymorpha: A Resource for Invasive Species Research.</title>
        <authorList>
            <person name="McCartney M.A."/>
            <person name="Auch B."/>
            <person name="Kono T."/>
            <person name="Mallez S."/>
            <person name="Zhang Y."/>
            <person name="Obille A."/>
            <person name="Becker A."/>
            <person name="Abrahante J.E."/>
            <person name="Garbe J."/>
            <person name="Badalamenti J.P."/>
            <person name="Herman A."/>
            <person name="Mangelson H."/>
            <person name="Liachko I."/>
            <person name="Sullivan S."/>
            <person name="Sone E.D."/>
            <person name="Koren S."/>
            <person name="Silverstein K.A.T."/>
            <person name="Beckman K.B."/>
            <person name="Gohl D.M."/>
        </authorList>
    </citation>
    <scope>NUCLEOTIDE SEQUENCE</scope>
    <source>
        <strain evidence="2">Duluth1</strain>
        <tissue evidence="2">Whole animal</tissue>
    </source>
</reference>
<dbReference type="SUPFAM" id="SSF56219">
    <property type="entry name" value="DNase I-like"/>
    <property type="match status" value="1"/>
</dbReference>
<feature type="domain" description="Endonuclease/exonuclease/phosphatase" evidence="1">
    <location>
        <begin position="93"/>
        <end position="167"/>
    </location>
</feature>
<dbReference type="GO" id="GO:0003824">
    <property type="term" value="F:catalytic activity"/>
    <property type="evidence" value="ECO:0007669"/>
    <property type="project" value="InterPro"/>
</dbReference>
<evidence type="ECO:0000259" key="1">
    <source>
        <dbReference type="Pfam" id="PF03372"/>
    </source>
</evidence>
<gene>
    <name evidence="2" type="ORF">DPMN_142150</name>
</gene>
<dbReference type="InterPro" id="IPR036691">
    <property type="entry name" value="Endo/exonu/phosph_ase_sf"/>
</dbReference>
<reference evidence="2" key="2">
    <citation type="submission" date="2020-11" db="EMBL/GenBank/DDBJ databases">
        <authorList>
            <person name="McCartney M.A."/>
            <person name="Auch B."/>
            <person name="Kono T."/>
            <person name="Mallez S."/>
            <person name="Becker A."/>
            <person name="Gohl D.M."/>
            <person name="Silverstein K.A.T."/>
            <person name="Koren S."/>
            <person name="Bechman K.B."/>
            <person name="Herman A."/>
            <person name="Abrahante J.E."/>
            <person name="Garbe J."/>
        </authorList>
    </citation>
    <scope>NUCLEOTIDE SEQUENCE</scope>
    <source>
        <strain evidence="2">Duluth1</strain>
        <tissue evidence="2">Whole animal</tissue>
    </source>
</reference>